<feature type="compositionally biased region" description="Pro residues" evidence="1">
    <location>
        <begin position="111"/>
        <end position="120"/>
    </location>
</feature>
<feature type="domain" description="Retrotransposon gag" evidence="2">
    <location>
        <begin position="210"/>
        <end position="286"/>
    </location>
</feature>
<gene>
    <name evidence="3" type="ORF">RHS01_10209</name>
</gene>
<sequence length="413" mass="44634">MRWQPAPGAPLVPRPLSIKESYGEISLGRAISLILGLQNQVLQLKRELKETKEATKEAQDWMGAVNQALTCIEARGGAPTHQKTGNLRQSRPRPGPYPKPTLSSALVRPSLPGPSPPKLPPLCTTNSRPGSPASPYSPPPLPICLRSPQVPQPAAPVAAYQTPVKVDHPDAYTGKIGNKARQWLTRMLAWVRLNQRMFPTNQEVLSFLLMNMKDMAGAWAHPHLDQLGSHRALIQLVDDFRTEFLAAFGNPDATQAAERQITHLTQTGTCAEYITKFRTIAMDLDWNTPPSVGNLHEASTGRSAASLPLKNGAQPPSWSCRTRPWSLTTPSARSVPATRLRVVSPGTPSTPNRGASTSQQATRPGHLSSNPNFVSKEEQTAAGLKASASNAEESVKKEAAKIGKESGPKLGKD</sequence>
<evidence type="ECO:0000256" key="1">
    <source>
        <dbReference type="SAM" id="MobiDB-lite"/>
    </source>
</evidence>
<evidence type="ECO:0000313" key="3">
    <source>
        <dbReference type="EMBL" id="KAF8749286.1"/>
    </source>
</evidence>
<dbReference type="EMBL" id="JACYCF010000029">
    <property type="protein sequence ID" value="KAF8749286.1"/>
    <property type="molecule type" value="Genomic_DNA"/>
</dbReference>
<feature type="compositionally biased region" description="Polar residues" evidence="1">
    <location>
        <begin position="346"/>
        <end position="373"/>
    </location>
</feature>
<proteinExistence type="predicted"/>
<comment type="caution">
    <text evidence="3">The sequence shown here is derived from an EMBL/GenBank/DDBJ whole genome shotgun (WGS) entry which is preliminary data.</text>
</comment>
<feature type="compositionally biased region" description="Polar residues" evidence="1">
    <location>
        <begin position="314"/>
        <end position="332"/>
    </location>
</feature>
<dbReference type="Pfam" id="PF03732">
    <property type="entry name" value="Retrotrans_gag"/>
    <property type="match status" value="1"/>
</dbReference>
<evidence type="ECO:0000259" key="2">
    <source>
        <dbReference type="Pfam" id="PF03732"/>
    </source>
</evidence>
<organism evidence="3 4">
    <name type="scientific">Rhizoctonia solani</name>
    <dbReference type="NCBI Taxonomy" id="456999"/>
    <lineage>
        <taxon>Eukaryota</taxon>
        <taxon>Fungi</taxon>
        <taxon>Dikarya</taxon>
        <taxon>Basidiomycota</taxon>
        <taxon>Agaricomycotina</taxon>
        <taxon>Agaricomycetes</taxon>
        <taxon>Cantharellales</taxon>
        <taxon>Ceratobasidiaceae</taxon>
        <taxon>Rhizoctonia</taxon>
    </lineage>
</organism>
<evidence type="ECO:0000313" key="4">
    <source>
        <dbReference type="Proteomes" id="UP000614334"/>
    </source>
</evidence>
<reference evidence="3" key="1">
    <citation type="submission" date="2020-09" db="EMBL/GenBank/DDBJ databases">
        <title>Comparative genome analyses of four rice-infecting Rhizoctonia solani isolates reveal extensive enrichment of homogalacturonan modification genes.</title>
        <authorList>
            <person name="Lee D.-Y."/>
            <person name="Jeon J."/>
            <person name="Kim K.-T."/>
            <person name="Cheong K."/>
            <person name="Song H."/>
            <person name="Choi G."/>
            <person name="Ko J."/>
            <person name="Opiyo S.O."/>
            <person name="Zuo S."/>
            <person name="Madhav S."/>
            <person name="Lee Y.-H."/>
            <person name="Wang G.-L."/>
        </authorList>
    </citation>
    <scope>NUCLEOTIDE SEQUENCE</scope>
    <source>
        <strain evidence="3">AG1-IA B2</strain>
    </source>
</reference>
<accession>A0A8H7M2Q5</accession>
<feature type="compositionally biased region" description="Basic and acidic residues" evidence="1">
    <location>
        <begin position="393"/>
        <end position="413"/>
    </location>
</feature>
<name>A0A8H7M2Q5_9AGAM</name>
<dbReference type="AlphaFoldDB" id="A0A8H7M2Q5"/>
<dbReference type="Proteomes" id="UP000614334">
    <property type="component" value="Unassembled WGS sequence"/>
</dbReference>
<dbReference type="InterPro" id="IPR005162">
    <property type="entry name" value="Retrotrans_gag_dom"/>
</dbReference>
<protein>
    <submittedName>
        <fullName evidence="3">Retrotransposon gag protein</fullName>
    </submittedName>
</protein>
<feature type="region of interest" description="Disordered" evidence="1">
    <location>
        <begin position="76"/>
        <end position="147"/>
    </location>
</feature>
<feature type="region of interest" description="Disordered" evidence="1">
    <location>
        <begin position="295"/>
        <end position="413"/>
    </location>
</feature>